<comment type="caution">
    <text evidence="1">The sequence shown here is derived from an EMBL/GenBank/DDBJ whole genome shotgun (WGS) entry which is preliminary data.</text>
</comment>
<accession>X1PVX5</accession>
<evidence type="ECO:0000313" key="1">
    <source>
        <dbReference type="EMBL" id="GAI46726.1"/>
    </source>
</evidence>
<gene>
    <name evidence="1" type="ORF">S06H3_62058</name>
</gene>
<dbReference type="AlphaFoldDB" id="X1PVX5"/>
<organism evidence="1">
    <name type="scientific">marine sediment metagenome</name>
    <dbReference type="NCBI Taxonomy" id="412755"/>
    <lineage>
        <taxon>unclassified sequences</taxon>
        <taxon>metagenomes</taxon>
        <taxon>ecological metagenomes</taxon>
    </lineage>
</organism>
<name>X1PVX5_9ZZZZ</name>
<proteinExistence type="predicted"/>
<protein>
    <submittedName>
        <fullName evidence="1">Uncharacterized protein</fullName>
    </submittedName>
</protein>
<reference evidence="1" key="1">
    <citation type="journal article" date="2014" name="Front. Microbiol.">
        <title>High frequency of phylogenetically diverse reductive dehalogenase-homologous genes in deep subseafloor sedimentary metagenomes.</title>
        <authorList>
            <person name="Kawai M."/>
            <person name="Futagami T."/>
            <person name="Toyoda A."/>
            <person name="Takaki Y."/>
            <person name="Nishi S."/>
            <person name="Hori S."/>
            <person name="Arai W."/>
            <person name="Tsubouchi T."/>
            <person name="Morono Y."/>
            <person name="Uchiyama I."/>
            <person name="Ito T."/>
            <person name="Fujiyama A."/>
            <person name="Inagaki F."/>
            <person name="Takami H."/>
        </authorList>
    </citation>
    <scope>NUCLEOTIDE SEQUENCE</scope>
    <source>
        <strain evidence="1">Expedition CK06-06</strain>
    </source>
</reference>
<dbReference type="EMBL" id="BARV01040819">
    <property type="protein sequence ID" value="GAI46726.1"/>
    <property type="molecule type" value="Genomic_DNA"/>
</dbReference>
<sequence length="74" mass="8034">MTFVYVNGYNPTVDAFGGWVFRIDFADVSPRCNPSNNPLLYSLAYYGTTDSGKAMVGTYNTSGIVTFRPGIPPA</sequence>